<dbReference type="EMBL" id="OC915216">
    <property type="protein sequence ID" value="CAD7639289.1"/>
    <property type="molecule type" value="Genomic_DNA"/>
</dbReference>
<gene>
    <name evidence="1" type="ORF">ONB1V03_LOCUS1898</name>
</gene>
<evidence type="ECO:0000313" key="2">
    <source>
        <dbReference type="Proteomes" id="UP000728032"/>
    </source>
</evidence>
<evidence type="ECO:0000313" key="1">
    <source>
        <dbReference type="EMBL" id="CAD7639289.1"/>
    </source>
</evidence>
<name>A0A7R9LF44_9ACAR</name>
<proteinExistence type="predicted"/>
<protein>
    <submittedName>
        <fullName evidence="1">Uncharacterized protein</fullName>
    </submittedName>
</protein>
<dbReference type="EMBL" id="CAJPVJ010000391">
    <property type="protein sequence ID" value="CAG2162300.1"/>
    <property type="molecule type" value="Genomic_DNA"/>
</dbReference>
<keyword evidence="2" id="KW-1185">Reference proteome</keyword>
<sequence>MYLRYYDSADDPHCKGFIDLGEVLSVGYNSTQPNCQFFDFVGPIILWHKAVKRRRNGSKKFRPAFSEQQIVKK</sequence>
<reference evidence="1" key="1">
    <citation type="submission" date="2020-11" db="EMBL/GenBank/DDBJ databases">
        <authorList>
            <person name="Tran Van P."/>
        </authorList>
    </citation>
    <scope>NUCLEOTIDE SEQUENCE</scope>
</reference>
<dbReference type="Proteomes" id="UP000728032">
    <property type="component" value="Unassembled WGS sequence"/>
</dbReference>
<dbReference type="AlphaFoldDB" id="A0A7R9LF44"/>
<organism evidence="1">
    <name type="scientific">Oppiella nova</name>
    <dbReference type="NCBI Taxonomy" id="334625"/>
    <lineage>
        <taxon>Eukaryota</taxon>
        <taxon>Metazoa</taxon>
        <taxon>Ecdysozoa</taxon>
        <taxon>Arthropoda</taxon>
        <taxon>Chelicerata</taxon>
        <taxon>Arachnida</taxon>
        <taxon>Acari</taxon>
        <taxon>Acariformes</taxon>
        <taxon>Sarcoptiformes</taxon>
        <taxon>Oribatida</taxon>
        <taxon>Brachypylina</taxon>
        <taxon>Oppioidea</taxon>
        <taxon>Oppiidae</taxon>
        <taxon>Oppiella</taxon>
    </lineage>
</organism>
<dbReference type="OrthoDB" id="74314at2759"/>
<accession>A0A7R9LF44</accession>